<dbReference type="OrthoDB" id="14839at2759"/>
<reference evidence="1" key="2">
    <citation type="submission" date="2021-01" db="UniProtKB">
        <authorList>
            <consortium name="EnsemblMetazoa"/>
        </authorList>
    </citation>
    <scope>IDENTIFICATION</scope>
</reference>
<evidence type="ECO:0008006" key="3">
    <source>
        <dbReference type="Google" id="ProtNLM"/>
    </source>
</evidence>
<dbReference type="InParanoid" id="A0A7M7SUA4"/>
<dbReference type="Pfam" id="PF00657">
    <property type="entry name" value="Lipase_GDSL"/>
    <property type="match status" value="1"/>
</dbReference>
<evidence type="ECO:0000313" key="1">
    <source>
        <dbReference type="EnsemblMetazoa" id="XP_030831897"/>
    </source>
</evidence>
<dbReference type="Proteomes" id="UP000007110">
    <property type="component" value="Unassembled WGS sequence"/>
</dbReference>
<name>A0A7M7SUA4_STRPU</name>
<dbReference type="OMA" id="PFCHLYP"/>
<dbReference type="SUPFAM" id="SSF52266">
    <property type="entry name" value="SGNH hydrolase"/>
    <property type="match status" value="1"/>
</dbReference>
<dbReference type="AlphaFoldDB" id="A0A7M7SUA4"/>
<proteinExistence type="predicted"/>
<dbReference type="PANTHER" id="PTHR15010:SF0">
    <property type="entry name" value="ACYLOXYACYL HYDROLASE"/>
    <property type="match status" value="1"/>
</dbReference>
<dbReference type="CDD" id="cd01826">
    <property type="entry name" value="acyloxyacyl_hydrolase_like"/>
    <property type="match status" value="1"/>
</dbReference>
<dbReference type="InterPro" id="IPR036514">
    <property type="entry name" value="SGNH_hydro_sf"/>
</dbReference>
<dbReference type="InterPro" id="IPR039676">
    <property type="entry name" value="AOAH"/>
</dbReference>
<evidence type="ECO:0000313" key="2">
    <source>
        <dbReference type="Proteomes" id="UP000007110"/>
    </source>
</evidence>
<dbReference type="GeneID" id="592185"/>
<protein>
    <recommendedName>
        <fullName evidence="3">Acyloxyacyl hydrolase</fullName>
    </recommendedName>
</protein>
<dbReference type="GO" id="GO:0050528">
    <property type="term" value="F:acyloxyacyl hydrolase activity"/>
    <property type="evidence" value="ECO:0007669"/>
    <property type="project" value="InterPro"/>
</dbReference>
<keyword evidence="2" id="KW-1185">Reference proteome</keyword>
<organism evidence="1 2">
    <name type="scientific">Strongylocentrotus purpuratus</name>
    <name type="common">Purple sea urchin</name>
    <dbReference type="NCBI Taxonomy" id="7668"/>
    <lineage>
        <taxon>Eukaryota</taxon>
        <taxon>Metazoa</taxon>
        <taxon>Echinodermata</taxon>
        <taxon>Eleutherozoa</taxon>
        <taxon>Echinozoa</taxon>
        <taxon>Echinoidea</taxon>
        <taxon>Euechinoidea</taxon>
        <taxon>Echinacea</taxon>
        <taxon>Camarodonta</taxon>
        <taxon>Echinidea</taxon>
        <taxon>Strongylocentrotidae</taxon>
        <taxon>Strongylocentrotus</taxon>
    </lineage>
</organism>
<dbReference type="Gene3D" id="3.40.50.1110">
    <property type="entry name" value="SGNH hydrolase"/>
    <property type="match status" value="1"/>
</dbReference>
<dbReference type="KEGG" id="spu:592185"/>
<dbReference type="InterPro" id="IPR001087">
    <property type="entry name" value="GDSL"/>
</dbReference>
<dbReference type="CTD" id="313"/>
<dbReference type="RefSeq" id="XP_030831897.1">
    <property type="nucleotide sequence ID" value="XM_030976037.1"/>
</dbReference>
<sequence length="340" mass="38546">MKPFEETLCGETKRMGTILLGDSAGAHFHLPKEWFTASELSLEVFKDVAMIVENEFDWPMTSAMTGYMNSTWSVLTGPTNSLYLRLRELNHCNHRDFQNTAVNGADSGNMNSTDQYGMSRDQSRDHPAMLIYSLIGNDVCNGHNDTINHMTTPEEMAKNFISTLKYLDTKLPNGSYVIVTGLADGRILYDTLKNRVHPIGEWHHNIKYPDVYNYLDCLEVSPCIGWLSSNESLRNYTSERAANLSRAVEQVAATYKANNFEVHFIEFDFQKVVDIWNAKGGETWQLIEPVDGFHPSQIAMSIASEVLWREINQKIPDVIKTWTNPSNARIRAIFGDQGGY</sequence>
<accession>A0A7M7SUA4</accession>
<dbReference type="PANTHER" id="PTHR15010">
    <property type="entry name" value="ACYLOXYACYL HYDROLASE"/>
    <property type="match status" value="1"/>
</dbReference>
<dbReference type="EnsemblMetazoa" id="XM_030976037">
    <property type="protein sequence ID" value="XP_030831897"/>
    <property type="gene ID" value="LOC592185"/>
</dbReference>
<reference evidence="2" key="1">
    <citation type="submission" date="2015-02" db="EMBL/GenBank/DDBJ databases">
        <title>Genome sequencing for Strongylocentrotus purpuratus.</title>
        <authorList>
            <person name="Murali S."/>
            <person name="Liu Y."/>
            <person name="Vee V."/>
            <person name="English A."/>
            <person name="Wang M."/>
            <person name="Skinner E."/>
            <person name="Han Y."/>
            <person name="Muzny D.M."/>
            <person name="Worley K.C."/>
            <person name="Gibbs R.A."/>
        </authorList>
    </citation>
    <scope>NUCLEOTIDE SEQUENCE</scope>
</reference>